<dbReference type="GO" id="GO:0046677">
    <property type="term" value="P:response to antibiotic"/>
    <property type="evidence" value="ECO:0007669"/>
    <property type="project" value="UniProtKB-KW"/>
</dbReference>
<reference evidence="2 3" key="1">
    <citation type="submission" date="2020-08" db="EMBL/GenBank/DDBJ databases">
        <title>Sequencing the genomes of 1000 actinobacteria strains.</title>
        <authorList>
            <person name="Klenk H.-P."/>
        </authorList>
    </citation>
    <scope>NUCLEOTIDE SEQUENCE [LARGE SCALE GENOMIC DNA]</scope>
    <source>
        <strain evidence="2 3">DSM 105784</strain>
    </source>
</reference>
<comment type="caution">
    <text evidence="2">The sequence shown here is derived from an EMBL/GenBank/DDBJ whole genome shotgun (WGS) entry which is preliminary data.</text>
</comment>
<protein>
    <submittedName>
        <fullName evidence="2">Catechol 2,3-dioxygenase-like lactoylglutathione lyase family enzyme</fullName>
    </submittedName>
</protein>
<dbReference type="GO" id="GO:0016829">
    <property type="term" value="F:lyase activity"/>
    <property type="evidence" value="ECO:0007669"/>
    <property type="project" value="UniProtKB-KW"/>
</dbReference>
<keyword evidence="1" id="KW-0046">Antibiotic resistance</keyword>
<keyword evidence="3" id="KW-1185">Reference proteome</keyword>
<dbReference type="Gene3D" id="3.10.180.10">
    <property type="entry name" value="2,3-Dihydroxybiphenyl 1,2-Dioxygenase, domain 1"/>
    <property type="match status" value="1"/>
</dbReference>
<accession>A0A841AL33</accession>
<keyword evidence="2" id="KW-0456">Lyase</keyword>
<proteinExistence type="predicted"/>
<dbReference type="EMBL" id="JACHMJ010000001">
    <property type="protein sequence ID" value="MBB5843058.1"/>
    <property type="molecule type" value="Genomic_DNA"/>
</dbReference>
<dbReference type="Proteomes" id="UP000536685">
    <property type="component" value="Unassembled WGS sequence"/>
</dbReference>
<dbReference type="GO" id="GO:0051213">
    <property type="term" value="F:dioxygenase activity"/>
    <property type="evidence" value="ECO:0007669"/>
    <property type="project" value="UniProtKB-KW"/>
</dbReference>
<dbReference type="AlphaFoldDB" id="A0A841AL33"/>
<evidence type="ECO:0000256" key="1">
    <source>
        <dbReference type="ARBA" id="ARBA00023251"/>
    </source>
</evidence>
<dbReference type="SUPFAM" id="SSF54593">
    <property type="entry name" value="Glyoxalase/Bleomycin resistance protein/Dihydroxybiphenyl dioxygenase"/>
    <property type="match status" value="1"/>
</dbReference>
<dbReference type="InterPro" id="IPR000335">
    <property type="entry name" value="Bleomycin-R"/>
</dbReference>
<keyword evidence="2" id="KW-0223">Dioxygenase</keyword>
<organism evidence="2 3">
    <name type="scientific">Conyzicola lurida</name>
    <dbReference type="NCBI Taxonomy" id="1172621"/>
    <lineage>
        <taxon>Bacteria</taxon>
        <taxon>Bacillati</taxon>
        <taxon>Actinomycetota</taxon>
        <taxon>Actinomycetes</taxon>
        <taxon>Micrococcales</taxon>
        <taxon>Microbacteriaceae</taxon>
        <taxon>Conyzicola</taxon>
    </lineage>
</organism>
<evidence type="ECO:0000313" key="2">
    <source>
        <dbReference type="EMBL" id="MBB5843058.1"/>
    </source>
</evidence>
<sequence length="231" mass="25303">MSTETAVPLLPCRSLDESLAFYTLLGFEQTYRQDRPNPLAALTRGGLELQLFEIPGFVPEDSYGSILIMTSDTESLFEEFAAGLRSGLGKLPIAGIPRITRPRRKQGTAGGFSLVDPGGNWLRVFRRGESEQHETDRGLPRVLESAARQGDARGDDARAIEILEAGLVRYADAPAVERVPALVYRAELEARTGNAAKARGMLLEILDMRFSDEDALQLRGDLDAARELLDG</sequence>
<dbReference type="RefSeq" id="WP_184235147.1">
    <property type="nucleotide sequence ID" value="NZ_JACHMJ010000001.1"/>
</dbReference>
<gene>
    <name evidence="2" type="ORF">HD599_001381</name>
</gene>
<dbReference type="CDD" id="cd08349">
    <property type="entry name" value="BLMA_like"/>
    <property type="match status" value="1"/>
</dbReference>
<name>A0A841AL33_9MICO</name>
<evidence type="ECO:0000313" key="3">
    <source>
        <dbReference type="Proteomes" id="UP000536685"/>
    </source>
</evidence>
<dbReference type="InterPro" id="IPR029068">
    <property type="entry name" value="Glyas_Bleomycin-R_OHBP_Dase"/>
</dbReference>
<keyword evidence="2" id="KW-0560">Oxidoreductase</keyword>